<dbReference type="EMBL" id="OZ035829">
    <property type="protein sequence ID" value="CAL1610314.1"/>
    <property type="molecule type" value="Genomic_DNA"/>
</dbReference>
<feature type="region of interest" description="Disordered" evidence="1">
    <location>
        <begin position="1"/>
        <end position="27"/>
    </location>
</feature>
<proteinExistence type="predicted"/>
<reference evidence="2 3" key="1">
    <citation type="submission" date="2024-04" db="EMBL/GenBank/DDBJ databases">
        <authorList>
            <person name="Waldvogel A.-M."/>
            <person name="Schoenle A."/>
        </authorList>
    </citation>
    <scope>NUCLEOTIDE SEQUENCE [LARGE SCALE GENOMIC DNA]</scope>
</reference>
<evidence type="ECO:0000313" key="2">
    <source>
        <dbReference type="EMBL" id="CAL1610314.1"/>
    </source>
</evidence>
<keyword evidence="3" id="KW-1185">Reference proteome</keyword>
<organism evidence="2 3">
    <name type="scientific">Knipowitschia caucasica</name>
    <name type="common">Caucasian dwarf goby</name>
    <name type="synonym">Pomatoschistus caucasicus</name>
    <dbReference type="NCBI Taxonomy" id="637954"/>
    <lineage>
        <taxon>Eukaryota</taxon>
        <taxon>Metazoa</taxon>
        <taxon>Chordata</taxon>
        <taxon>Craniata</taxon>
        <taxon>Vertebrata</taxon>
        <taxon>Euteleostomi</taxon>
        <taxon>Actinopterygii</taxon>
        <taxon>Neopterygii</taxon>
        <taxon>Teleostei</taxon>
        <taxon>Neoteleostei</taxon>
        <taxon>Acanthomorphata</taxon>
        <taxon>Gobiaria</taxon>
        <taxon>Gobiiformes</taxon>
        <taxon>Gobioidei</taxon>
        <taxon>Gobiidae</taxon>
        <taxon>Gobiinae</taxon>
        <taxon>Knipowitschia</taxon>
    </lineage>
</organism>
<dbReference type="Proteomes" id="UP001497482">
    <property type="component" value="Chromosome 7"/>
</dbReference>
<protein>
    <submittedName>
        <fullName evidence="2">Uncharacterized protein</fullName>
    </submittedName>
</protein>
<dbReference type="AlphaFoldDB" id="A0AAV2MAI3"/>
<gene>
    <name evidence="2" type="ORF">KC01_LOCUS36957</name>
</gene>
<name>A0AAV2MAI3_KNICA</name>
<evidence type="ECO:0000313" key="3">
    <source>
        <dbReference type="Proteomes" id="UP001497482"/>
    </source>
</evidence>
<evidence type="ECO:0000256" key="1">
    <source>
        <dbReference type="SAM" id="MobiDB-lite"/>
    </source>
</evidence>
<accession>A0AAV2MAI3</accession>
<sequence>MIHQRHAGRRQEESASEGAEEASLHTQVNTTDRNFWSSAMALSWFLLDIGDQRFLDKTMYDIITRGS</sequence>